<sequence>MARRGPGSPRSRGGALSWACLGAGLLPCGPCPRGARSAWPNHPSPGSGLGCPLLSSAASRATRPPSWTSLSPREATRPLGPAWELCLSTVVWSGRRAPPWAAGRRARPPVSASESPGWAVDLDLGSARGRGRVWTLQRKEISVCLPLVQTLPVVSESTLNTFQALWPEIQRLQHLATICCSGLFSRISFTNSFNKKYLSNINHCAGQIEDTKVEERAWSL</sequence>
<feature type="signal peptide" evidence="1">
    <location>
        <begin position="1"/>
        <end position="20"/>
    </location>
</feature>
<accession>A0A9W2UE65</accession>
<dbReference type="RefSeq" id="XP_053744708.1">
    <property type="nucleotide sequence ID" value="XM_053888733.1"/>
</dbReference>
<dbReference type="AlphaFoldDB" id="A0A9W2UE65"/>
<keyword evidence="1" id="KW-0732">Signal</keyword>
<protein>
    <submittedName>
        <fullName evidence="3">Uncharacterized protein LOC109268183</fullName>
    </submittedName>
</protein>
<name>A0A9W2UE65_PANPR</name>
<reference evidence="3" key="1">
    <citation type="submission" date="2025-08" db="UniProtKB">
        <authorList>
            <consortium name="RefSeq"/>
        </authorList>
    </citation>
    <scope>IDENTIFICATION</scope>
    <source>
        <tissue evidence="3">Whole blood</tissue>
    </source>
</reference>
<proteinExistence type="predicted"/>
<dbReference type="GeneID" id="109268183"/>
<evidence type="ECO:0000313" key="3">
    <source>
        <dbReference type="RefSeq" id="XP_053744708.1"/>
    </source>
</evidence>
<feature type="chain" id="PRO_5040720080" evidence="1">
    <location>
        <begin position="21"/>
        <end position="220"/>
    </location>
</feature>
<organism evidence="2 3">
    <name type="scientific">Panthera pardus</name>
    <name type="common">Leopard</name>
    <name type="synonym">Felis pardus</name>
    <dbReference type="NCBI Taxonomy" id="9691"/>
    <lineage>
        <taxon>Eukaryota</taxon>
        <taxon>Metazoa</taxon>
        <taxon>Chordata</taxon>
        <taxon>Craniata</taxon>
        <taxon>Vertebrata</taxon>
        <taxon>Euteleostomi</taxon>
        <taxon>Mammalia</taxon>
        <taxon>Eutheria</taxon>
        <taxon>Laurasiatheria</taxon>
        <taxon>Carnivora</taxon>
        <taxon>Feliformia</taxon>
        <taxon>Felidae</taxon>
        <taxon>Pantherinae</taxon>
        <taxon>Panthera</taxon>
    </lineage>
</organism>
<evidence type="ECO:0000313" key="2">
    <source>
        <dbReference type="Proteomes" id="UP001165780"/>
    </source>
</evidence>
<keyword evidence="2" id="KW-1185">Reference proteome</keyword>
<dbReference type="Proteomes" id="UP001165780">
    <property type="component" value="Unplaced"/>
</dbReference>
<gene>
    <name evidence="3" type="primary">LOC109268183</name>
</gene>
<evidence type="ECO:0000256" key="1">
    <source>
        <dbReference type="SAM" id="SignalP"/>
    </source>
</evidence>